<gene>
    <name evidence="2" type="ORF">HUG17_2289</name>
</gene>
<comment type="caution">
    <text evidence="2">The sequence shown here is derived from an EMBL/GenBank/DDBJ whole genome shotgun (WGS) entry which is preliminary data.</text>
</comment>
<feature type="region of interest" description="Disordered" evidence="1">
    <location>
        <begin position="1"/>
        <end position="25"/>
    </location>
</feature>
<reference evidence="2" key="2">
    <citation type="journal article" date="2021" name="World Allergy Organ. J.">
        <title>Chromosome-level assembly of Dermatophagoides farinae genome and transcriptome reveals two novel allergens Der f 37 and Der f 39.</title>
        <authorList>
            <person name="Chen J."/>
            <person name="Cai Z."/>
            <person name="Fan D."/>
            <person name="Hu J."/>
            <person name="Hou Y."/>
            <person name="He Y."/>
            <person name="Zhang Z."/>
            <person name="Zhao Z."/>
            <person name="Gao P."/>
            <person name="Hu W."/>
            <person name="Sun J."/>
            <person name="Li J."/>
            <person name="Ji K."/>
        </authorList>
    </citation>
    <scope>NUCLEOTIDE SEQUENCE</scope>
    <source>
        <strain evidence="2">JKM2019</strain>
    </source>
</reference>
<dbReference type="Proteomes" id="UP000828236">
    <property type="component" value="Unassembled WGS sequence"/>
</dbReference>
<name>A0A9D4P8K8_DERFA</name>
<evidence type="ECO:0000256" key="1">
    <source>
        <dbReference type="SAM" id="MobiDB-lite"/>
    </source>
</evidence>
<dbReference type="OrthoDB" id="6516255at2759"/>
<feature type="compositionally biased region" description="Basic and acidic residues" evidence="1">
    <location>
        <begin position="308"/>
        <end position="317"/>
    </location>
</feature>
<dbReference type="AlphaFoldDB" id="A0A9D4P8K8"/>
<feature type="region of interest" description="Disordered" evidence="1">
    <location>
        <begin position="37"/>
        <end position="71"/>
    </location>
</feature>
<organism evidence="2">
    <name type="scientific">Dermatophagoides farinae</name>
    <name type="common">American house dust mite</name>
    <dbReference type="NCBI Taxonomy" id="6954"/>
    <lineage>
        <taxon>Eukaryota</taxon>
        <taxon>Metazoa</taxon>
        <taxon>Ecdysozoa</taxon>
        <taxon>Arthropoda</taxon>
        <taxon>Chelicerata</taxon>
        <taxon>Arachnida</taxon>
        <taxon>Acari</taxon>
        <taxon>Acariformes</taxon>
        <taxon>Sarcoptiformes</taxon>
        <taxon>Astigmata</taxon>
        <taxon>Psoroptidia</taxon>
        <taxon>Analgoidea</taxon>
        <taxon>Pyroglyphidae</taxon>
        <taxon>Dermatophagoidinae</taxon>
        <taxon>Dermatophagoides</taxon>
    </lineage>
</organism>
<dbReference type="EMBL" id="SDOV01000001">
    <property type="protein sequence ID" value="KAH7646751.1"/>
    <property type="molecule type" value="Genomic_DNA"/>
</dbReference>
<feature type="region of interest" description="Disordered" evidence="1">
    <location>
        <begin position="198"/>
        <end position="254"/>
    </location>
</feature>
<accession>A0A9D4P8K8</accession>
<feature type="compositionally biased region" description="Low complexity" evidence="1">
    <location>
        <begin position="332"/>
        <end position="341"/>
    </location>
</feature>
<feature type="region of interest" description="Disordered" evidence="1">
    <location>
        <begin position="287"/>
        <end position="348"/>
    </location>
</feature>
<proteinExistence type="predicted"/>
<protein>
    <submittedName>
        <fullName evidence="2">Uncharacterized protein</fullName>
    </submittedName>
</protein>
<reference evidence="2" key="1">
    <citation type="submission" date="2020-06" db="EMBL/GenBank/DDBJ databases">
        <authorList>
            <person name="Ji K."/>
            <person name="Li J."/>
        </authorList>
    </citation>
    <scope>NUCLEOTIDE SEQUENCE</scope>
    <source>
        <strain evidence="2">JKM2019</strain>
        <tissue evidence="2">Whole body</tissue>
    </source>
</reference>
<sequence length="348" mass="40099">MRRRKSSCPNIEPRRTSATPNRSSMKLDLYIEDDELLPAPVRRNSPSPTSVYDHHHNNQNNRRRSSSSTNNIEDTAEEVLCLRLLSTRTRYRFGGLRVNLISPVFNMDKLFNVEFDQDSQIALIKSQQTSFDQQQQSPDMSFFYNNIDAQPKSSGGKCATIVIEPESEEQKDEITRQLPLLTADLTLLEDTCKTSTIDHNTNNNHNNNHGKNHHQTARSLTRIPEPESTEQSSIRRYAKRHQSTSSINHNNNNDDIKFESVKVYTKVEPPDPNLINLELKNDSFLHLHQQQQQQQQQQQTSPSKKKNDKKDKGSKKIKDMRRHTHFYCHIPTSLTSSSSSSHHQKSSN</sequence>
<evidence type="ECO:0000313" key="2">
    <source>
        <dbReference type="EMBL" id="KAH7646751.1"/>
    </source>
</evidence>
<feature type="compositionally biased region" description="Low complexity" evidence="1">
    <location>
        <begin position="289"/>
        <end position="302"/>
    </location>
</feature>